<gene>
    <name evidence="3" type="ORF">EY643_17970</name>
</gene>
<proteinExistence type="predicted"/>
<dbReference type="Gene3D" id="3.20.20.140">
    <property type="entry name" value="Metal-dependent hydrolases"/>
    <property type="match status" value="1"/>
</dbReference>
<dbReference type="Pfam" id="PF01979">
    <property type="entry name" value="Amidohydro_1"/>
    <property type="match status" value="1"/>
</dbReference>
<dbReference type="InterPro" id="IPR032466">
    <property type="entry name" value="Metal_Hydrolase"/>
</dbReference>
<dbReference type="InterPro" id="IPR011059">
    <property type="entry name" value="Metal-dep_hydrolase_composite"/>
</dbReference>
<dbReference type="KEGG" id="halc:EY643_17970"/>
<dbReference type="Proteomes" id="UP000326287">
    <property type="component" value="Chromosome"/>
</dbReference>
<dbReference type="InterPro" id="IPR051781">
    <property type="entry name" value="Metallo-dep_Hydrolase"/>
</dbReference>
<accession>A0A5P9NNM2</accession>
<feature type="signal peptide" evidence="1">
    <location>
        <begin position="1"/>
        <end position="28"/>
    </location>
</feature>
<dbReference type="EMBL" id="CP036422">
    <property type="protein sequence ID" value="QFU77401.1"/>
    <property type="molecule type" value="Genomic_DNA"/>
</dbReference>
<reference evidence="3 4" key="1">
    <citation type="submission" date="2019-02" db="EMBL/GenBank/DDBJ databases">
        <authorList>
            <person name="Li S.-H."/>
        </authorList>
    </citation>
    <scope>NUCLEOTIDE SEQUENCE [LARGE SCALE GENOMIC DNA]</scope>
    <source>
        <strain evidence="3 4">IMCC14385</strain>
    </source>
</reference>
<name>A0A5P9NNM2_9GAMM</name>
<keyword evidence="3" id="KW-0378">Hydrolase</keyword>
<dbReference type="PANTHER" id="PTHR43135:SF3">
    <property type="entry name" value="ALPHA-D-RIBOSE 1-METHYLPHOSPHONATE 5-TRIPHOSPHATE DIPHOSPHATASE"/>
    <property type="match status" value="1"/>
</dbReference>
<dbReference type="InterPro" id="IPR057744">
    <property type="entry name" value="OTAase-like"/>
</dbReference>
<evidence type="ECO:0000313" key="3">
    <source>
        <dbReference type="EMBL" id="QFU77401.1"/>
    </source>
</evidence>
<dbReference type="SUPFAM" id="SSF51338">
    <property type="entry name" value="Composite domain of metallo-dependent hydrolases"/>
    <property type="match status" value="1"/>
</dbReference>
<dbReference type="SUPFAM" id="SSF51556">
    <property type="entry name" value="Metallo-dependent hydrolases"/>
    <property type="match status" value="1"/>
</dbReference>
<evidence type="ECO:0000313" key="4">
    <source>
        <dbReference type="Proteomes" id="UP000326287"/>
    </source>
</evidence>
<feature type="chain" id="PRO_5024830624" evidence="1">
    <location>
        <begin position="29"/>
        <end position="466"/>
    </location>
</feature>
<protein>
    <submittedName>
        <fullName evidence="3">Amidohydrolase family protein</fullName>
    </submittedName>
</protein>
<dbReference type="InterPro" id="IPR006680">
    <property type="entry name" value="Amidohydro-rel"/>
</dbReference>
<keyword evidence="1" id="KW-0732">Signal</keyword>
<evidence type="ECO:0000256" key="1">
    <source>
        <dbReference type="SAM" id="SignalP"/>
    </source>
</evidence>
<organism evidence="3 4">
    <name type="scientific">Halioglobus maricola</name>
    <dbReference type="NCBI Taxonomy" id="2601894"/>
    <lineage>
        <taxon>Bacteria</taxon>
        <taxon>Pseudomonadati</taxon>
        <taxon>Pseudomonadota</taxon>
        <taxon>Gammaproteobacteria</taxon>
        <taxon>Cellvibrionales</taxon>
        <taxon>Halieaceae</taxon>
        <taxon>Halioglobus</taxon>
    </lineage>
</organism>
<dbReference type="OrthoDB" id="5734927at2"/>
<dbReference type="CDD" id="cd01299">
    <property type="entry name" value="Met_dep_hydrolase_A"/>
    <property type="match status" value="1"/>
</dbReference>
<dbReference type="GO" id="GO:0016810">
    <property type="term" value="F:hydrolase activity, acting on carbon-nitrogen (but not peptide) bonds"/>
    <property type="evidence" value="ECO:0007669"/>
    <property type="project" value="InterPro"/>
</dbReference>
<feature type="domain" description="Amidohydrolase-related" evidence="2">
    <location>
        <begin position="86"/>
        <end position="433"/>
    </location>
</feature>
<sequence>MRSTGRKTVLRKWLLIGLVAFGFNSAWADTETPPQILFTNVHVFDGVNEKRIENASVLVEGNLIKTVSKREITAPDATVVDGGGRTLLPGFVEAHAHLMLMGPSLPQMEAATTWEDFGIHGTQMAEMYLMQGFTTVRDAGGANGGLRRAIDSGAIVGPRFYTSAAFLGTRGGHADFANFSSPPGASTNFSRLNMAQEVDSVADVQKYGRNNFRMGATQLKYMQSGGVVSAFDPWQLLAGSQQEIEAAVQVANEYGSYVMAHSYRKEAMMNALNAGVKSIEHGFSFDCEVAKLMKKKGAFITTNLTAFDPGLLDIPAVANVPSSLAKAKSASATFSGYIDNMKKCPVKRAFQTDCVGSVAACNIQIAYEKHLNNDFFGPYTSLVTMTSTGGELVALSGDFMNPYTKGKLGVIEEGAYADILIVDGNPLEDFTVVGTGTKWFGADLRPDSPETLRVIMKDGKIYKNTL</sequence>
<keyword evidence="4" id="KW-1185">Reference proteome</keyword>
<evidence type="ECO:0000259" key="2">
    <source>
        <dbReference type="Pfam" id="PF01979"/>
    </source>
</evidence>
<dbReference type="AlphaFoldDB" id="A0A5P9NNM2"/>
<dbReference type="PANTHER" id="PTHR43135">
    <property type="entry name" value="ALPHA-D-RIBOSE 1-METHYLPHOSPHONATE 5-TRIPHOSPHATE DIPHOSPHATASE"/>
    <property type="match status" value="1"/>
</dbReference>
<dbReference type="Gene3D" id="2.30.40.10">
    <property type="entry name" value="Urease, subunit C, domain 1"/>
    <property type="match status" value="1"/>
</dbReference>